<evidence type="ECO:0008006" key="4">
    <source>
        <dbReference type="Google" id="ProtNLM"/>
    </source>
</evidence>
<name>A0A232LWQ5_9EURO</name>
<dbReference type="OrthoDB" id="3930290at2759"/>
<gene>
    <name evidence="2" type="ORF">Egran_03998</name>
</gene>
<feature type="transmembrane region" description="Helical" evidence="1">
    <location>
        <begin position="20"/>
        <end position="41"/>
    </location>
</feature>
<accession>A0A232LWQ5</accession>
<feature type="transmembrane region" description="Helical" evidence="1">
    <location>
        <begin position="53"/>
        <end position="74"/>
    </location>
</feature>
<dbReference type="Proteomes" id="UP000243515">
    <property type="component" value="Unassembled WGS sequence"/>
</dbReference>
<protein>
    <recommendedName>
        <fullName evidence="4">MARVEL domain-containing protein</fullName>
    </recommendedName>
</protein>
<evidence type="ECO:0000313" key="2">
    <source>
        <dbReference type="EMBL" id="OXV08237.1"/>
    </source>
</evidence>
<keyword evidence="1" id="KW-0472">Membrane</keyword>
<evidence type="ECO:0000313" key="3">
    <source>
        <dbReference type="Proteomes" id="UP000243515"/>
    </source>
</evidence>
<keyword evidence="1" id="KW-1133">Transmembrane helix</keyword>
<dbReference type="EMBL" id="NPHW01004235">
    <property type="protein sequence ID" value="OXV08237.1"/>
    <property type="molecule type" value="Genomic_DNA"/>
</dbReference>
<dbReference type="AlphaFoldDB" id="A0A232LWQ5"/>
<keyword evidence="3" id="KW-1185">Reference proteome</keyword>
<proteinExistence type="predicted"/>
<feature type="transmembrane region" description="Helical" evidence="1">
    <location>
        <begin position="149"/>
        <end position="169"/>
    </location>
</feature>
<evidence type="ECO:0000256" key="1">
    <source>
        <dbReference type="SAM" id="Phobius"/>
    </source>
</evidence>
<organism evidence="2 3">
    <name type="scientific">Elaphomyces granulatus</name>
    <dbReference type="NCBI Taxonomy" id="519963"/>
    <lineage>
        <taxon>Eukaryota</taxon>
        <taxon>Fungi</taxon>
        <taxon>Dikarya</taxon>
        <taxon>Ascomycota</taxon>
        <taxon>Pezizomycotina</taxon>
        <taxon>Eurotiomycetes</taxon>
        <taxon>Eurotiomycetidae</taxon>
        <taxon>Eurotiales</taxon>
        <taxon>Elaphomycetaceae</taxon>
        <taxon>Elaphomyces</taxon>
    </lineage>
</organism>
<reference evidence="2 3" key="1">
    <citation type="journal article" date="2015" name="Environ. Microbiol.">
        <title>Metagenome sequence of Elaphomyces granulatus from sporocarp tissue reveals Ascomycota ectomycorrhizal fingerprints of genome expansion and a Proteobacteria-rich microbiome.</title>
        <authorList>
            <person name="Quandt C.A."/>
            <person name="Kohler A."/>
            <person name="Hesse C.N."/>
            <person name="Sharpton T.J."/>
            <person name="Martin F."/>
            <person name="Spatafora J.W."/>
        </authorList>
    </citation>
    <scope>NUCLEOTIDE SEQUENCE [LARGE SCALE GENOMIC DNA]</scope>
    <source>
        <strain evidence="2 3">OSC145934</strain>
    </source>
</reference>
<sequence>MAAYRERRRRYRWPQVQLNIWLLVVLSGSTTCLGIFAWFMAVQNQLELGTPWLFPYMVSVGTLGFTFIIVILLLAARQLLLPTIILVGTFILFTLWLTGLIETSLQLYGTKGNVYSNCQIYVTDQPFTGNTLNTLAWLTQNNICNCWKAAFAFEVVNTSFFFWMIFMAWKVHRDA</sequence>
<comment type="caution">
    <text evidence="2">The sequence shown here is derived from an EMBL/GenBank/DDBJ whole genome shotgun (WGS) entry which is preliminary data.</text>
</comment>
<feature type="transmembrane region" description="Helical" evidence="1">
    <location>
        <begin position="79"/>
        <end position="101"/>
    </location>
</feature>
<keyword evidence="1" id="KW-0812">Transmembrane</keyword>